<organism evidence="10 11">
    <name type="scientific">Thalassobacterium maritimum</name>
    <dbReference type="NCBI Taxonomy" id="3041265"/>
    <lineage>
        <taxon>Bacteria</taxon>
        <taxon>Pseudomonadati</taxon>
        <taxon>Verrucomicrobiota</taxon>
        <taxon>Opitutia</taxon>
        <taxon>Puniceicoccales</taxon>
        <taxon>Coraliomargaritaceae</taxon>
        <taxon>Thalassobacterium</taxon>
    </lineage>
</organism>
<name>A0ABU1AVL9_9BACT</name>
<dbReference type="PANTHER" id="PTHR30026:SF23">
    <property type="entry name" value="TO APRF-PUTATIVE OUTER MEMBRANE EFFLUX PROTEIN OR SECRETED ALKALINE PHOSPHATASE-RELATED"/>
    <property type="match status" value="1"/>
</dbReference>
<gene>
    <name evidence="10" type="ORF">QEH52_11470</name>
</gene>
<keyword evidence="11" id="KW-1185">Reference proteome</keyword>
<keyword evidence="8" id="KW-0175">Coiled coil</keyword>
<keyword evidence="5" id="KW-0812">Transmembrane</keyword>
<evidence type="ECO:0000256" key="1">
    <source>
        <dbReference type="ARBA" id="ARBA00004442"/>
    </source>
</evidence>
<comment type="subcellular location">
    <subcellularLocation>
        <location evidence="1">Cell outer membrane</location>
    </subcellularLocation>
</comment>
<evidence type="ECO:0000256" key="6">
    <source>
        <dbReference type="ARBA" id="ARBA00023136"/>
    </source>
</evidence>
<evidence type="ECO:0000256" key="9">
    <source>
        <dbReference type="SAM" id="SignalP"/>
    </source>
</evidence>
<evidence type="ECO:0000256" key="3">
    <source>
        <dbReference type="ARBA" id="ARBA00022448"/>
    </source>
</evidence>
<dbReference type="Pfam" id="PF02321">
    <property type="entry name" value="OEP"/>
    <property type="match status" value="2"/>
</dbReference>
<evidence type="ECO:0000313" key="11">
    <source>
        <dbReference type="Proteomes" id="UP001225316"/>
    </source>
</evidence>
<dbReference type="Proteomes" id="UP001225316">
    <property type="component" value="Unassembled WGS sequence"/>
</dbReference>
<feature type="chain" id="PRO_5046588935" evidence="9">
    <location>
        <begin position="22"/>
        <end position="508"/>
    </location>
</feature>
<dbReference type="PANTHER" id="PTHR30026">
    <property type="entry name" value="OUTER MEMBRANE PROTEIN TOLC"/>
    <property type="match status" value="1"/>
</dbReference>
<evidence type="ECO:0000256" key="2">
    <source>
        <dbReference type="ARBA" id="ARBA00007613"/>
    </source>
</evidence>
<sequence>MRPRFHLYLLSLVWSTGPVLAASPELPLDVAIASALEHNVGLRIASYEPADALDTVEIEDAQFDPSFFASTALQEGESVPVAGASSESDGRSARIGIDQRWSTGATVTLDSALDRSGGSSTVLNPDYGADVGISLSQPLLKGAGTTVNLAPLARAKVNAERSLFELRSDVLDLVLETEIAYWNLAYARADRALTVSSLALAENLREENSERERLGLVTPLEVLQAEAEVLNQQEAIIQADNNIEDAEDALRRAMGQTDFVQAVSDTIVVRALPEQMQPLRSIDEVVQDTVLNDIDAQVQERRIEVERINRMLAQDEVQPDLDLRGGLSYLGRDDSGSRAYSGVYSADGYAWSVGLELRVPWGLREARARERQAERGVEQATLQLYDIKQAKALAARNAWRSASSGLKRIEVTRAAMRLNQEAFEQERARYGSGLVAYRSVLEAQRDYDRAKSNYLGSLIETLRAIVRLSRIDGTLLQRNGLDWDAVAPYTELTTPRAELNTSRESNTP</sequence>
<keyword evidence="4" id="KW-1134">Transmembrane beta strand</keyword>
<accession>A0ABU1AVL9</accession>
<evidence type="ECO:0000256" key="5">
    <source>
        <dbReference type="ARBA" id="ARBA00022692"/>
    </source>
</evidence>
<feature type="coiled-coil region" evidence="8">
    <location>
        <begin position="220"/>
        <end position="256"/>
    </location>
</feature>
<evidence type="ECO:0000256" key="8">
    <source>
        <dbReference type="SAM" id="Coils"/>
    </source>
</evidence>
<keyword evidence="9" id="KW-0732">Signal</keyword>
<feature type="signal peptide" evidence="9">
    <location>
        <begin position="1"/>
        <end position="21"/>
    </location>
</feature>
<keyword evidence="6" id="KW-0472">Membrane</keyword>
<dbReference type="RefSeq" id="WP_308950586.1">
    <property type="nucleotide sequence ID" value="NZ_JARXHW010000025.1"/>
</dbReference>
<dbReference type="Gene3D" id="1.20.1600.10">
    <property type="entry name" value="Outer membrane efflux proteins (OEP)"/>
    <property type="match status" value="1"/>
</dbReference>
<keyword evidence="7" id="KW-0998">Cell outer membrane</keyword>
<evidence type="ECO:0000256" key="4">
    <source>
        <dbReference type="ARBA" id="ARBA00022452"/>
    </source>
</evidence>
<dbReference type="SUPFAM" id="SSF56954">
    <property type="entry name" value="Outer membrane efflux proteins (OEP)"/>
    <property type="match status" value="1"/>
</dbReference>
<reference evidence="10 11" key="1">
    <citation type="submission" date="2023-04" db="EMBL/GenBank/DDBJ databases">
        <title>A novel bacteria isolated from coastal sediment.</title>
        <authorList>
            <person name="Liu X.-J."/>
            <person name="Du Z.-J."/>
        </authorList>
    </citation>
    <scope>NUCLEOTIDE SEQUENCE [LARGE SCALE GENOMIC DNA]</scope>
    <source>
        <strain evidence="10 11">SDUM461003</strain>
    </source>
</reference>
<dbReference type="EMBL" id="JARXHW010000025">
    <property type="protein sequence ID" value="MDQ8208131.1"/>
    <property type="molecule type" value="Genomic_DNA"/>
</dbReference>
<dbReference type="InterPro" id="IPR003423">
    <property type="entry name" value="OMP_efflux"/>
</dbReference>
<comment type="caution">
    <text evidence="10">The sequence shown here is derived from an EMBL/GenBank/DDBJ whole genome shotgun (WGS) entry which is preliminary data.</text>
</comment>
<comment type="similarity">
    <text evidence="2">Belongs to the outer membrane factor (OMF) (TC 1.B.17) family.</text>
</comment>
<dbReference type="InterPro" id="IPR051906">
    <property type="entry name" value="TolC-like"/>
</dbReference>
<evidence type="ECO:0000256" key="7">
    <source>
        <dbReference type="ARBA" id="ARBA00023237"/>
    </source>
</evidence>
<evidence type="ECO:0000313" key="10">
    <source>
        <dbReference type="EMBL" id="MDQ8208131.1"/>
    </source>
</evidence>
<keyword evidence="3" id="KW-0813">Transport</keyword>
<protein>
    <submittedName>
        <fullName evidence="10">TolC family protein</fullName>
    </submittedName>
</protein>
<proteinExistence type="inferred from homology"/>